<accession>A0A1H0GW60</accession>
<dbReference type="OrthoDB" id="8757095at2"/>
<evidence type="ECO:0000313" key="2">
    <source>
        <dbReference type="EMBL" id="SDO11099.1"/>
    </source>
</evidence>
<dbReference type="RefSeq" id="WP_092643593.1">
    <property type="nucleotide sequence ID" value="NZ_FNID01000056.1"/>
</dbReference>
<protein>
    <recommendedName>
        <fullName evidence="4">DUF2812 domain-containing protein</fullName>
    </recommendedName>
</protein>
<keyword evidence="1" id="KW-0472">Membrane</keyword>
<proteinExistence type="predicted"/>
<feature type="transmembrane region" description="Helical" evidence="1">
    <location>
        <begin position="152"/>
        <end position="173"/>
    </location>
</feature>
<evidence type="ECO:0008006" key="4">
    <source>
        <dbReference type="Google" id="ProtNLM"/>
    </source>
</evidence>
<dbReference type="STRING" id="258515.SAMN05192585_15610"/>
<dbReference type="Proteomes" id="UP000199182">
    <property type="component" value="Unassembled WGS sequence"/>
</dbReference>
<dbReference type="InterPro" id="IPR021359">
    <property type="entry name" value="DUF2812"/>
</dbReference>
<keyword evidence="1" id="KW-1133">Transmembrane helix</keyword>
<keyword evidence="1" id="KW-0812">Transmembrane</keyword>
<feature type="transmembrane region" description="Helical" evidence="1">
    <location>
        <begin position="112"/>
        <end position="132"/>
    </location>
</feature>
<reference evidence="2 3" key="1">
    <citation type="submission" date="2016-10" db="EMBL/GenBank/DDBJ databases">
        <authorList>
            <person name="de Groot N.N."/>
        </authorList>
    </citation>
    <scope>NUCLEOTIDE SEQUENCE [LARGE SCALE GENOMIC DNA]</scope>
    <source>
        <strain evidence="2 3">CGMCC 1.5012</strain>
    </source>
</reference>
<name>A0A1H0GW60_9FIRM</name>
<evidence type="ECO:0000256" key="1">
    <source>
        <dbReference type="SAM" id="Phobius"/>
    </source>
</evidence>
<dbReference type="AlphaFoldDB" id="A0A1H0GW60"/>
<keyword evidence="3" id="KW-1185">Reference proteome</keyword>
<gene>
    <name evidence="2" type="ORF">SAMN05192585_15610</name>
</gene>
<evidence type="ECO:0000313" key="3">
    <source>
        <dbReference type="Proteomes" id="UP000199182"/>
    </source>
</evidence>
<organism evidence="2 3">
    <name type="scientific">Acetanaerobacterium elongatum</name>
    <dbReference type="NCBI Taxonomy" id="258515"/>
    <lineage>
        <taxon>Bacteria</taxon>
        <taxon>Bacillati</taxon>
        <taxon>Bacillota</taxon>
        <taxon>Clostridia</taxon>
        <taxon>Eubacteriales</taxon>
        <taxon>Oscillospiraceae</taxon>
        <taxon>Acetanaerobacterium</taxon>
    </lineage>
</organism>
<sequence>MKYIVHKAFWDYEKEERWLNEMSAKGLALTDCSWMRHVFADAPNNEYIYRLELLEKLPTHPESMAYLRFLEENGVECVSTSGRWAYLRKKSSEGSFDIYTDSNSRLKHYKRIYACSSVLMWVELIAGLANLITGLVNINVGYKLGNFTAGNIILGVTMLLLAIIFFLWNLPLYRKIKRLKQQKAIME</sequence>
<dbReference type="EMBL" id="FNID01000056">
    <property type="protein sequence ID" value="SDO11099.1"/>
    <property type="molecule type" value="Genomic_DNA"/>
</dbReference>
<dbReference type="Pfam" id="PF11193">
    <property type="entry name" value="DUF2812"/>
    <property type="match status" value="1"/>
</dbReference>